<comment type="similarity">
    <text evidence="3">Belongs to the 1-acyl-sn-glycerol-3-phosphate acyltransferase family.</text>
</comment>
<evidence type="ECO:0000256" key="9">
    <source>
        <dbReference type="ARBA" id="ARBA00023136"/>
    </source>
</evidence>
<protein>
    <submittedName>
        <fullName evidence="15">Lpcat1 protein</fullName>
    </submittedName>
</protein>
<evidence type="ECO:0000256" key="13">
    <source>
        <dbReference type="SAM" id="MobiDB-lite"/>
    </source>
</evidence>
<keyword evidence="10" id="KW-0594">Phospholipid biosynthesis</keyword>
<keyword evidence="7" id="KW-1133">Transmembrane helix</keyword>
<evidence type="ECO:0000256" key="8">
    <source>
        <dbReference type="ARBA" id="ARBA00023098"/>
    </source>
</evidence>
<keyword evidence="5" id="KW-0808">Transferase</keyword>
<evidence type="ECO:0000256" key="12">
    <source>
        <dbReference type="ARBA" id="ARBA00023315"/>
    </source>
</evidence>
<comment type="caution">
    <text evidence="15">The sequence shown here is derived from an EMBL/GenBank/DDBJ whole genome shotgun (WGS) entry which is preliminary data.</text>
</comment>
<feature type="domain" description="Phospholipid/glycerol acyltransferase" evidence="14">
    <location>
        <begin position="134"/>
        <end position="247"/>
    </location>
</feature>
<evidence type="ECO:0000256" key="3">
    <source>
        <dbReference type="ARBA" id="ARBA00008655"/>
    </source>
</evidence>
<dbReference type="OrthoDB" id="429908at2759"/>
<feature type="compositionally biased region" description="Polar residues" evidence="13">
    <location>
        <begin position="7"/>
        <end position="27"/>
    </location>
</feature>
<dbReference type="SMART" id="SM00563">
    <property type="entry name" value="PlsC"/>
    <property type="match status" value="1"/>
</dbReference>
<dbReference type="EMBL" id="CAJNDS010001879">
    <property type="protein sequence ID" value="CAE7286231.1"/>
    <property type="molecule type" value="Genomic_DNA"/>
</dbReference>
<dbReference type="GO" id="GO:0008654">
    <property type="term" value="P:phospholipid biosynthetic process"/>
    <property type="evidence" value="ECO:0007669"/>
    <property type="project" value="UniProtKB-KW"/>
</dbReference>
<keyword evidence="4" id="KW-0444">Lipid biosynthesis</keyword>
<dbReference type="GO" id="GO:0016020">
    <property type="term" value="C:membrane"/>
    <property type="evidence" value="ECO:0007669"/>
    <property type="project" value="UniProtKB-SubCell"/>
</dbReference>
<keyword evidence="9" id="KW-0472">Membrane</keyword>
<keyword evidence="6" id="KW-0812">Transmembrane</keyword>
<gene>
    <name evidence="15" type="primary">lpcat1</name>
    <name evidence="15" type="ORF">SNAT2548_LOCUS15133</name>
</gene>
<dbReference type="CDD" id="cd07991">
    <property type="entry name" value="LPLAT_LPCAT1-like"/>
    <property type="match status" value="1"/>
</dbReference>
<dbReference type="PANTHER" id="PTHR23063:SF52">
    <property type="entry name" value="LYSOPHOSPHATIDYLCHOLINE ACYLTRANSFERASE"/>
    <property type="match status" value="1"/>
</dbReference>
<keyword evidence="16" id="KW-1185">Reference proteome</keyword>
<evidence type="ECO:0000256" key="4">
    <source>
        <dbReference type="ARBA" id="ARBA00022516"/>
    </source>
</evidence>
<feature type="non-terminal residue" evidence="15">
    <location>
        <position position="1"/>
    </location>
</feature>
<dbReference type="Proteomes" id="UP000604046">
    <property type="component" value="Unassembled WGS sequence"/>
</dbReference>
<evidence type="ECO:0000313" key="16">
    <source>
        <dbReference type="Proteomes" id="UP000604046"/>
    </source>
</evidence>
<comment type="pathway">
    <text evidence="2">Lipid metabolism.</text>
</comment>
<keyword evidence="11" id="KW-1208">Phospholipid metabolism</keyword>
<evidence type="ECO:0000256" key="10">
    <source>
        <dbReference type="ARBA" id="ARBA00023209"/>
    </source>
</evidence>
<keyword evidence="8" id="KW-0443">Lipid metabolism</keyword>
<evidence type="ECO:0000256" key="1">
    <source>
        <dbReference type="ARBA" id="ARBA00004370"/>
    </source>
</evidence>
<proteinExistence type="inferred from homology"/>
<reference evidence="15" key="1">
    <citation type="submission" date="2021-02" db="EMBL/GenBank/DDBJ databases">
        <authorList>
            <person name="Dougan E. K."/>
            <person name="Rhodes N."/>
            <person name="Thang M."/>
            <person name="Chan C."/>
        </authorList>
    </citation>
    <scope>NUCLEOTIDE SEQUENCE</scope>
</reference>
<dbReference type="InterPro" id="IPR002123">
    <property type="entry name" value="Plipid/glycerol_acylTrfase"/>
</dbReference>
<accession>A0A812N2Y5</accession>
<dbReference type="PANTHER" id="PTHR23063">
    <property type="entry name" value="PHOSPHOLIPID ACYLTRANSFERASE"/>
    <property type="match status" value="1"/>
</dbReference>
<organism evidence="15 16">
    <name type="scientific">Symbiodinium natans</name>
    <dbReference type="NCBI Taxonomy" id="878477"/>
    <lineage>
        <taxon>Eukaryota</taxon>
        <taxon>Sar</taxon>
        <taxon>Alveolata</taxon>
        <taxon>Dinophyceae</taxon>
        <taxon>Suessiales</taxon>
        <taxon>Symbiodiniaceae</taxon>
        <taxon>Symbiodinium</taxon>
    </lineage>
</organism>
<comment type="subcellular location">
    <subcellularLocation>
        <location evidence="1">Membrane</location>
    </subcellularLocation>
</comment>
<evidence type="ECO:0000256" key="7">
    <source>
        <dbReference type="ARBA" id="ARBA00022989"/>
    </source>
</evidence>
<evidence type="ECO:0000313" key="15">
    <source>
        <dbReference type="EMBL" id="CAE7286231.1"/>
    </source>
</evidence>
<evidence type="ECO:0000259" key="14">
    <source>
        <dbReference type="SMART" id="SM00563"/>
    </source>
</evidence>
<sequence length="392" mass="43027">VPPEGHSTAQSSEVPPESNSAAQSSEPPRTALDVAKSEGILRPLEAVPGFVAHAVGSLVGGASLGAGWAVGRAEEKLGRRQVTDSAAFKMGFRTWLYANGIWPTILCESGPYGNDFGPLPSDLETRQRMLRATPLIVSNHVSYLDTVVLPLVLEVPKIIAMAEVASWPLFGQLCQELEMIWVDRSSAESRRAAKEAIASHAAEWERGDRPLLIWPEGTTSNGQGIKDFKQGAFLPGVPVRPVLIKYTGDWDPSNVSFRDAQGTMKPAEAYGDRQWLEQFLGHMLHSCAVLICKPYTPSQEEKANPELFKANVHKLMSERLDELNQYTERQKQNKGTGVPKGLKEVGGALFGNVEAFLQTAQNRLSEKSEEVQTAFPWLQKLTARRRPNGYIA</sequence>
<evidence type="ECO:0000256" key="11">
    <source>
        <dbReference type="ARBA" id="ARBA00023264"/>
    </source>
</evidence>
<evidence type="ECO:0000256" key="6">
    <source>
        <dbReference type="ARBA" id="ARBA00022692"/>
    </source>
</evidence>
<dbReference type="InterPro" id="IPR045252">
    <property type="entry name" value="LPCAT1-like"/>
</dbReference>
<dbReference type="Pfam" id="PF01553">
    <property type="entry name" value="Acyltransferase"/>
    <property type="match status" value="1"/>
</dbReference>
<name>A0A812N2Y5_9DINO</name>
<feature type="region of interest" description="Disordered" evidence="13">
    <location>
        <begin position="1"/>
        <end position="30"/>
    </location>
</feature>
<dbReference type="GO" id="GO:0008374">
    <property type="term" value="F:O-acyltransferase activity"/>
    <property type="evidence" value="ECO:0007669"/>
    <property type="project" value="InterPro"/>
</dbReference>
<evidence type="ECO:0000256" key="5">
    <source>
        <dbReference type="ARBA" id="ARBA00022679"/>
    </source>
</evidence>
<evidence type="ECO:0000256" key="2">
    <source>
        <dbReference type="ARBA" id="ARBA00005189"/>
    </source>
</evidence>
<keyword evidence="12" id="KW-0012">Acyltransferase</keyword>
<dbReference type="SUPFAM" id="SSF69593">
    <property type="entry name" value="Glycerol-3-phosphate (1)-acyltransferase"/>
    <property type="match status" value="1"/>
</dbReference>
<dbReference type="AlphaFoldDB" id="A0A812N2Y5"/>